<evidence type="ECO:0000313" key="3">
    <source>
        <dbReference type="Proteomes" id="UP000076532"/>
    </source>
</evidence>
<reference evidence="2 3" key="1">
    <citation type="journal article" date="2016" name="Mol. Biol. Evol.">
        <title>Comparative Genomics of Early-Diverging Mushroom-Forming Fungi Provides Insights into the Origins of Lignocellulose Decay Capabilities.</title>
        <authorList>
            <person name="Nagy L.G."/>
            <person name="Riley R."/>
            <person name="Tritt A."/>
            <person name="Adam C."/>
            <person name="Daum C."/>
            <person name="Floudas D."/>
            <person name="Sun H."/>
            <person name="Yadav J.S."/>
            <person name="Pangilinan J."/>
            <person name="Larsson K.H."/>
            <person name="Matsuura K."/>
            <person name="Barry K."/>
            <person name="Labutti K."/>
            <person name="Kuo R."/>
            <person name="Ohm R.A."/>
            <person name="Bhattacharya S.S."/>
            <person name="Shirouzu T."/>
            <person name="Yoshinaga Y."/>
            <person name="Martin F.M."/>
            <person name="Grigoriev I.V."/>
            <person name="Hibbett D.S."/>
        </authorList>
    </citation>
    <scope>NUCLEOTIDE SEQUENCE [LARGE SCALE GENOMIC DNA]</scope>
    <source>
        <strain evidence="2 3">CBS 109695</strain>
    </source>
</reference>
<feature type="region of interest" description="Disordered" evidence="1">
    <location>
        <begin position="1"/>
        <end position="102"/>
    </location>
</feature>
<evidence type="ECO:0000256" key="1">
    <source>
        <dbReference type="SAM" id="MobiDB-lite"/>
    </source>
</evidence>
<organism evidence="2 3">
    <name type="scientific">Athelia psychrophila</name>
    <dbReference type="NCBI Taxonomy" id="1759441"/>
    <lineage>
        <taxon>Eukaryota</taxon>
        <taxon>Fungi</taxon>
        <taxon>Dikarya</taxon>
        <taxon>Basidiomycota</taxon>
        <taxon>Agaricomycotina</taxon>
        <taxon>Agaricomycetes</taxon>
        <taxon>Agaricomycetidae</taxon>
        <taxon>Atheliales</taxon>
        <taxon>Atheliaceae</taxon>
        <taxon>Athelia</taxon>
    </lineage>
</organism>
<evidence type="ECO:0000313" key="2">
    <source>
        <dbReference type="EMBL" id="KZP21265.1"/>
    </source>
</evidence>
<dbReference type="Proteomes" id="UP000076532">
    <property type="component" value="Unassembled WGS sequence"/>
</dbReference>
<keyword evidence="3" id="KW-1185">Reference proteome</keyword>
<accession>A0A166JVV0</accession>
<dbReference type="AlphaFoldDB" id="A0A166JVV0"/>
<dbReference type="EMBL" id="KV417548">
    <property type="protein sequence ID" value="KZP21265.1"/>
    <property type="molecule type" value="Genomic_DNA"/>
</dbReference>
<proteinExistence type="predicted"/>
<sequence length="187" mass="20156">MSQALRPRSSRPSDSATGTALDIGDEDDAVRRIRSGSLEDILPSDDEAAEEDSLEDDAETLAASGRPVKPLPKSKGKAKAKSPQTRAPQTGPHAGPSLPRTPRTGFTRFLLSAFSIATAPAAVLSCQTHREVDATGKTICSAADDTHGRRHRASWTQDNTHEQPDLQQTVQDRVHRGWECDVGLKLL</sequence>
<name>A0A166JVV0_9AGAM</name>
<protein>
    <submittedName>
        <fullName evidence="2">Uncharacterized protein</fullName>
    </submittedName>
</protein>
<feature type="compositionally biased region" description="Acidic residues" evidence="1">
    <location>
        <begin position="42"/>
        <end position="59"/>
    </location>
</feature>
<gene>
    <name evidence="2" type="ORF">FIBSPDRAFT_953770</name>
</gene>